<reference evidence="2" key="1">
    <citation type="submission" date="2021-06" db="EMBL/GenBank/DDBJ databases">
        <authorList>
            <person name="Hodson N. C."/>
            <person name="Mongue J. A."/>
            <person name="Jaron S. K."/>
        </authorList>
    </citation>
    <scope>NUCLEOTIDE SEQUENCE</scope>
</reference>
<name>A0A8J2KZC0_9HEXA</name>
<evidence type="ECO:0008006" key="4">
    <source>
        <dbReference type="Google" id="ProtNLM"/>
    </source>
</evidence>
<protein>
    <recommendedName>
        <fullName evidence="4">Transposase</fullName>
    </recommendedName>
</protein>
<dbReference type="AlphaFoldDB" id="A0A8J2KZC0"/>
<feature type="region of interest" description="Disordered" evidence="1">
    <location>
        <begin position="1"/>
        <end position="34"/>
    </location>
</feature>
<comment type="caution">
    <text evidence="2">The sequence shown here is derived from an EMBL/GenBank/DDBJ whole genome shotgun (WGS) entry which is preliminary data.</text>
</comment>
<dbReference type="OrthoDB" id="8045861at2759"/>
<proteinExistence type="predicted"/>
<evidence type="ECO:0000256" key="1">
    <source>
        <dbReference type="SAM" id="MobiDB-lite"/>
    </source>
</evidence>
<accession>A0A8J2KZC0</accession>
<dbReference type="Proteomes" id="UP000708208">
    <property type="component" value="Unassembled WGS sequence"/>
</dbReference>
<organism evidence="2 3">
    <name type="scientific">Allacma fusca</name>
    <dbReference type="NCBI Taxonomy" id="39272"/>
    <lineage>
        <taxon>Eukaryota</taxon>
        <taxon>Metazoa</taxon>
        <taxon>Ecdysozoa</taxon>
        <taxon>Arthropoda</taxon>
        <taxon>Hexapoda</taxon>
        <taxon>Collembola</taxon>
        <taxon>Symphypleona</taxon>
        <taxon>Sminthuridae</taxon>
        <taxon>Allacma</taxon>
    </lineage>
</organism>
<evidence type="ECO:0000313" key="2">
    <source>
        <dbReference type="EMBL" id="CAG7823521.1"/>
    </source>
</evidence>
<sequence>MELDRHLKQQQQNDEEKETYSNKPNDVEPLESFQNPPLVTLGEAFSLLNDCKGERRIYYTKENSMLVNLVLQRRKRFRERMMIVGAMTGRHVLPHIKVPHKVKINSEYYVANVLKPILADGVAKMYGTSKCFVHHDATSSHTARCTQAYQGELKAKTGINANNDS</sequence>
<evidence type="ECO:0000313" key="3">
    <source>
        <dbReference type="Proteomes" id="UP000708208"/>
    </source>
</evidence>
<keyword evidence="3" id="KW-1185">Reference proteome</keyword>
<dbReference type="EMBL" id="CAJVCH010529791">
    <property type="protein sequence ID" value="CAG7823521.1"/>
    <property type="molecule type" value="Genomic_DNA"/>
</dbReference>
<gene>
    <name evidence="2" type="ORF">AFUS01_LOCUS33734</name>
</gene>